<name>A0A5C8PHY9_9HYPH</name>
<dbReference type="RefSeq" id="WP_147849131.1">
    <property type="nucleotide sequence ID" value="NZ_VDUZ01000027.1"/>
</dbReference>
<dbReference type="InterPro" id="IPR050471">
    <property type="entry name" value="AB_hydrolase"/>
</dbReference>
<protein>
    <submittedName>
        <fullName evidence="2">Alpha/beta fold hydrolase</fullName>
    </submittedName>
</protein>
<proteinExistence type="predicted"/>
<dbReference type="Gene3D" id="3.40.50.1820">
    <property type="entry name" value="alpha/beta hydrolase"/>
    <property type="match status" value="1"/>
</dbReference>
<dbReference type="SUPFAM" id="SSF53474">
    <property type="entry name" value="alpha/beta-Hydrolases"/>
    <property type="match status" value="1"/>
</dbReference>
<dbReference type="Pfam" id="PF00561">
    <property type="entry name" value="Abhydrolase_1"/>
    <property type="match status" value="1"/>
</dbReference>
<dbReference type="EMBL" id="VDUZ01000027">
    <property type="protein sequence ID" value="TXL73111.1"/>
    <property type="molecule type" value="Genomic_DNA"/>
</dbReference>
<dbReference type="AlphaFoldDB" id="A0A5C8PHY9"/>
<keyword evidence="3" id="KW-1185">Reference proteome</keyword>
<comment type="caution">
    <text evidence="2">The sequence shown here is derived from an EMBL/GenBank/DDBJ whole genome shotgun (WGS) entry which is preliminary data.</text>
</comment>
<reference evidence="2 3" key="1">
    <citation type="submission" date="2019-06" db="EMBL/GenBank/DDBJ databases">
        <title>New taxonomy in bacterial strain CC-CFT640, isolated from vineyard.</title>
        <authorList>
            <person name="Lin S.-Y."/>
            <person name="Tsai C.-F."/>
            <person name="Young C.-C."/>
        </authorList>
    </citation>
    <scope>NUCLEOTIDE SEQUENCE [LARGE SCALE GENOMIC DNA]</scope>
    <source>
        <strain evidence="2 3">CC-CFT640</strain>
    </source>
</reference>
<sequence length="305" mass="32224">MPIAHVNGIDIAYETTGNPDHPTILLVMGLGAQLTLWNERFVTALAGHGLRVVTYDNRDTGLSTDFGSWGPADLPGAIATAAAGKPVTAPYTLTDMARDGIGLLDALGVAKAHILGLSMGGMIVQLIAGWHHARVTSMTVVMSTSSRRGLPPGKPEAMKALLTRPQSGDRAEIVRHAMALRRIIGSPAYPPGDASLRAFVEKNVDRRYYPEGIGRQYLAIMASGDRVDLLKTITAPTLVIHGAEDPLLPPDCGRDVAALVPGARFDLIPGMGHDLPDELCDDLAARVAAHCHAAIPPLEQPRAAG</sequence>
<evidence type="ECO:0000313" key="3">
    <source>
        <dbReference type="Proteomes" id="UP000321638"/>
    </source>
</evidence>
<dbReference type="Proteomes" id="UP000321638">
    <property type="component" value="Unassembled WGS sequence"/>
</dbReference>
<dbReference type="GO" id="GO:0046503">
    <property type="term" value="P:glycerolipid catabolic process"/>
    <property type="evidence" value="ECO:0007669"/>
    <property type="project" value="TreeGrafter"/>
</dbReference>
<accession>A0A5C8PHY9</accession>
<dbReference type="InterPro" id="IPR029058">
    <property type="entry name" value="AB_hydrolase_fold"/>
</dbReference>
<dbReference type="PANTHER" id="PTHR43433:SF5">
    <property type="entry name" value="AB HYDROLASE-1 DOMAIN-CONTAINING PROTEIN"/>
    <property type="match status" value="1"/>
</dbReference>
<evidence type="ECO:0000313" key="2">
    <source>
        <dbReference type="EMBL" id="TXL73111.1"/>
    </source>
</evidence>
<gene>
    <name evidence="2" type="ORF">FHP25_22000</name>
</gene>
<dbReference type="InterPro" id="IPR000073">
    <property type="entry name" value="AB_hydrolase_1"/>
</dbReference>
<dbReference type="GO" id="GO:0004806">
    <property type="term" value="F:triacylglycerol lipase activity"/>
    <property type="evidence" value="ECO:0007669"/>
    <property type="project" value="TreeGrafter"/>
</dbReference>
<evidence type="ECO:0000259" key="1">
    <source>
        <dbReference type="Pfam" id="PF00561"/>
    </source>
</evidence>
<feature type="domain" description="AB hydrolase-1" evidence="1">
    <location>
        <begin position="22"/>
        <end position="275"/>
    </location>
</feature>
<dbReference type="PANTHER" id="PTHR43433">
    <property type="entry name" value="HYDROLASE, ALPHA/BETA FOLD FAMILY PROTEIN"/>
    <property type="match status" value="1"/>
</dbReference>
<dbReference type="OrthoDB" id="9798888at2"/>
<organism evidence="2 3">
    <name type="scientific">Vineibacter terrae</name>
    <dbReference type="NCBI Taxonomy" id="2586908"/>
    <lineage>
        <taxon>Bacteria</taxon>
        <taxon>Pseudomonadati</taxon>
        <taxon>Pseudomonadota</taxon>
        <taxon>Alphaproteobacteria</taxon>
        <taxon>Hyphomicrobiales</taxon>
        <taxon>Vineibacter</taxon>
    </lineage>
</organism>
<keyword evidence="2" id="KW-0378">Hydrolase</keyword>